<dbReference type="EMBL" id="JAIWYP010000013">
    <property type="protein sequence ID" value="KAH3719475.1"/>
    <property type="molecule type" value="Genomic_DNA"/>
</dbReference>
<protein>
    <submittedName>
        <fullName evidence="1">Uncharacterized protein</fullName>
    </submittedName>
</protein>
<dbReference type="AlphaFoldDB" id="A0A9D4C9I5"/>
<evidence type="ECO:0000313" key="2">
    <source>
        <dbReference type="Proteomes" id="UP000828390"/>
    </source>
</evidence>
<name>A0A9D4C9I5_DREPO</name>
<sequence length="55" mass="6312">MWTEAGPYVTWLCRQTHRMVYQHQAHGGGELGTSSTEPEGQVIYIGNRIEEFIDM</sequence>
<reference evidence="1" key="1">
    <citation type="journal article" date="2019" name="bioRxiv">
        <title>The Genome of the Zebra Mussel, Dreissena polymorpha: A Resource for Invasive Species Research.</title>
        <authorList>
            <person name="McCartney M.A."/>
            <person name="Auch B."/>
            <person name="Kono T."/>
            <person name="Mallez S."/>
            <person name="Zhang Y."/>
            <person name="Obille A."/>
            <person name="Becker A."/>
            <person name="Abrahante J.E."/>
            <person name="Garbe J."/>
            <person name="Badalamenti J.P."/>
            <person name="Herman A."/>
            <person name="Mangelson H."/>
            <person name="Liachko I."/>
            <person name="Sullivan S."/>
            <person name="Sone E.D."/>
            <person name="Koren S."/>
            <person name="Silverstein K.A.T."/>
            <person name="Beckman K.B."/>
            <person name="Gohl D.M."/>
        </authorList>
    </citation>
    <scope>NUCLEOTIDE SEQUENCE</scope>
    <source>
        <strain evidence="1">Duluth1</strain>
        <tissue evidence="1">Whole animal</tissue>
    </source>
</reference>
<dbReference type="Proteomes" id="UP000828390">
    <property type="component" value="Unassembled WGS sequence"/>
</dbReference>
<keyword evidence="2" id="KW-1185">Reference proteome</keyword>
<accession>A0A9D4C9I5</accession>
<gene>
    <name evidence="1" type="ORF">DPMN_062312</name>
</gene>
<organism evidence="1 2">
    <name type="scientific">Dreissena polymorpha</name>
    <name type="common">Zebra mussel</name>
    <name type="synonym">Mytilus polymorpha</name>
    <dbReference type="NCBI Taxonomy" id="45954"/>
    <lineage>
        <taxon>Eukaryota</taxon>
        <taxon>Metazoa</taxon>
        <taxon>Spiralia</taxon>
        <taxon>Lophotrochozoa</taxon>
        <taxon>Mollusca</taxon>
        <taxon>Bivalvia</taxon>
        <taxon>Autobranchia</taxon>
        <taxon>Heteroconchia</taxon>
        <taxon>Euheterodonta</taxon>
        <taxon>Imparidentia</taxon>
        <taxon>Neoheterodontei</taxon>
        <taxon>Myida</taxon>
        <taxon>Dreissenoidea</taxon>
        <taxon>Dreissenidae</taxon>
        <taxon>Dreissena</taxon>
    </lineage>
</organism>
<comment type="caution">
    <text evidence="1">The sequence shown here is derived from an EMBL/GenBank/DDBJ whole genome shotgun (WGS) entry which is preliminary data.</text>
</comment>
<evidence type="ECO:0000313" key="1">
    <source>
        <dbReference type="EMBL" id="KAH3719475.1"/>
    </source>
</evidence>
<proteinExistence type="predicted"/>
<reference evidence="1" key="2">
    <citation type="submission" date="2020-11" db="EMBL/GenBank/DDBJ databases">
        <authorList>
            <person name="McCartney M.A."/>
            <person name="Auch B."/>
            <person name="Kono T."/>
            <person name="Mallez S."/>
            <person name="Becker A."/>
            <person name="Gohl D.M."/>
            <person name="Silverstein K.A.T."/>
            <person name="Koren S."/>
            <person name="Bechman K.B."/>
            <person name="Herman A."/>
            <person name="Abrahante J.E."/>
            <person name="Garbe J."/>
        </authorList>
    </citation>
    <scope>NUCLEOTIDE SEQUENCE</scope>
    <source>
        <strain evidence="1">Duluth1</strain>
        <tissue evidence="1">Whole animal</tissue>
    </source>
</reference>